<evidence type="ECO:0000313" key="3">
    <source>
        <dbReference type="EMBL" id="KAI9550533.1"/>
    </source>
</evidence>
<dbReference type="EMBL" id="WJBH02000134">
    <property type="protein sequence ID" value="KAI9550533.1"/>
    <property type="molecule type" value="Genomic_DNA"/>
</dbReference>
<evidence type="ECO:0000256" key="1">
    <source>
        <dbReference type="SAM" id="Phobius"/>
    </source>
</evidence>
<dbReference type="AlphaFoldDB" id="A0AAD5L3V5"/>
<proteinExistence type="predicted"/>
<name>A0AAD5L3V5_9CRUS</name>
<keyword evidence="1" id="KW-0472">Membrane</keyword>
<evidence type="ECO:0000313" key="4">
    <source>
        <dbReference type="Proteomes" id="UP000820818"/>
    </source>
</evidence>
<accession>A0AAD5L3V5</accession>
<dbReference type="EMBL" id="WJBH02000149">
    <property type="protein sequence ID" value="KAI9550437.1"/>
    <property type="molecule type" value="Genomic_DNA"/>
</dbReference>
<dbReference type="Proteomes" id="UP000820818">
    <property type="component" value="Unassembled WGS sequence"/>
</dbReference>
<gene>
    <name evidence="3" type="ORF">GHT06_005236</name>
    <name evidence="2" type="ORF">GHT06_005714</name>
</gene>
<feature type="transmembrane region" description="Helical" evidence="1">
    <location>
        <begin position="33"/>
        <end position="53"/>
    </location>
</feature>
<protein>
    <submittedName>
        <fullName evidence="3">Uncharacterized protein</fullName>
    </submittedName>
</protein>
<keyword evidence="4" id="KW-1185">Reference proteome</keyword>
<keyword evidence="1" id="KW-0812">Transmembrane</keyword>
<comment type="caution">
    <text evidence="3">The sequence shown here is derived from an EMBL/GenBank/DDBJ whole genome shotgun (WGS) entry which is preliminary data.</text>
</comment>
<sequence>MFKFISRGRKGAGLMLDYTCLLDNCKGKVIPTIISAVLSSMMMSLTTITLHFLPTDLIKDNFPKLRAKGMKVQPVWDSIATQLQAAGYSFSNKKDAGIKLKIKWNNLLAKRKEYVKLISATGSSADVLKKKPSYYDEIELIIGAYTFLLSKQMKQQFFKFPIWRRQHKGNPILRVEFSSWLRRQKEKT</sequence>
<organism evidence="3 4">
    <name type="scientific">Daphnia sinensis</name>
    <dbReference type="NCBI Taxonomy" id="1820382"/>
    <lineage>
        <taxon>Eukaryota</taxon>
        <taxon>Metazoa</taxon>
        <taxon>Ecdysozoa</taxon>
        <taxon>Arthropoda</taxon>
        <taxon>Crustacea</taxon>
        <taxon>Branchiopoda</taxon>
        <taxon>Diplostraca</taxon>
        <taxon>Cladocera</taxon>
        <taxon>Anomopoda</taxon>
        <taxon>Daphniidae</taxon>
        <taxon>Daphnia</taxon>
        <taxon>Daphnia similis group</taxon>
    </lineage>
</organism>
<evidence type="ECO:0000313" key="2">
    <source>
        <dbReference type="EMBL" id="KAI9550437.1"/>
    </source>
</evidence>
<keyword evidence="1" id="KW-1133">Transmembrane helix</keyword>
<reference evidence="3" key="1">
    <citation type="submission" date="2022-05" db="EMBL/GenBank/DDBJ databases">
        <title>A multi-omics perspective on studying reproductive biology in Daphnia sinensis.</title>
        <authorList>
            <person name="Jia J."/>
        </authorList>
    </citation>
    <scope>NUCLEOTIDE SEQUENCE</scope>
    <source>
        <strain evidence="3">WSL</strain>
    </source>
</reference>